<protein>
    <submittedName>
        <fullName evidence="1">Uncharacterized protein</fullName>
    </submittedName>
</protein>
<proteinExistence type="predicted"/>
<dbReference type="Proteomes" id="UP000198345">
    <property type="component" value="Unassembled WGS sequence"/>
</dbReference>
<evidence type="ECO:0000313" key="2">
    <source>
        <dbReference type="Proteomes" id="UP000198345"/>
    </source>
</evidence>
<sequence length="276" mass="33430">MLLWFCLTSLFHNSNSQTKIVPEEGKNQLIENKMEYFALEKYKDWEIDTKWLSREDKKFLKKQYERAIIWYLKEKIQVTRSSTLNPYTSIFVYNEKTSMLLTYVLQFYQFPIGTAKHYDENGILIKEIDYDKPYPFSLKELIEKIKEEYNIDLEDKEQQAVVSRQIQEDLQKPIYEVYLLNDEFNSKPNYILIDGQTGAVLFESNVNSRDEKAIPPLYQYLSKLKNKETEDNSYYKSYKGKNYTKKEWEAFQDEWHKNYEEQKNGRNFFFDNIFKK</sequence>
<comment type="caution">
    <text evidence="1">The sequence shown here is derived from an EMBL/GenBank/DDBJ whole genome shotgun (WGS) entry which is preliminary data.</text>
</comment>
<keyword evidence="2" id="KW-1185">Reference proteome</keyword>
<accession>A0A226HKF8</accession>
<dbReference type="EMBL" id="MUGW01000008">
    <property type="protein sequence ID" value="OXA94733.1"/>
    <property type="molecule type" value="Genomic_DNA"/>
</dbReference>
<gene>
    <name evidence="1" type="ORF">B0A66_03120</name>
</gene>
<dbReference type="AlphaFoldDB" id="A0A226HKF8"/>
<dbReference type="RefSeq" id="WP_089048393.1">
    <property type="nucleotide sequence ID" value="NZ_FXTV01000002.1"/>
</dbReference>
<evidence type="ECO:0000313" key="1">
    <source>
        <dbReference type="EMBL" id="OXA94733.1"/>
    </source>
</evidence>
<reference evidence="1 2" key="1">
    <citation type="submission" date="2016-11" db="EMBL/GenBank/DDBJ databases">
        <title>Whole genomes of Flavobacteriaceae.</title>
        <authorList>
            <person name="Stine C."/>
            <person name="Li C."/>
            <person name="Tadesse D."/>
        </authorList>
    </citation>
    <scope>NUCLEOTIDE SEQUENCE [LARGE SCALE GENOMIC DNA]</scope>
    <source>
        <strain evidence="1 2">DSM 18292</strain>
    </source>
</reference>
<dbReference type="OrthoDB" id="1274346at2"/>
<organism evidence="1 2">
    <name type="scientific">Flavobacterium hercynium</name>
    <dbReference type="NCBI Taxonomy" id="387094"/>
    <lineage>
        <taxon>Bacteria</taxon>
        <taxon>Pseudomonadati</taxon>
        <taxon>Bacteroidota</taxon>
        <taxon>Flavobacteriia</taxon>
        <taxon>Flavobacteriales</taxon>
        <taxon>Flavobacteriaceae</taxon>
        <taxon>Flavobacterium</taxon>
    </lineage>
</organism>
<name>A0A226HKF8_9FLAO</name>